<gene>
    <name evidence="2" type="ORF">C3F09_04430</name>
</gene>
<comment type="caution">
    <text evidence="2">The sequence shown here is derived from an EMBL/GenBank/DDBJ whole genome shotgun (WGS) entry which is preliminary data.</text>
</comment>
<reference evidence="2 3" key="1">
    <citation type="journal article" date="2018" name="ISME J.">
        <title>A methanotrophic archaeon couples anaerobic oxidation of methane to Fe(III) reduction.</title>
        <authorList>
            <person name="Cai C."/>
            <person name="Leu A.O."/>
            <person name="Xie G.J."/>
            <person name="Guo J."/>
            <person name="Feng Y."/>
            <person name="Zhao J.X."/>
            <person name="Tyson G.W."/>
            <person name="Yuan Z."/>
            <person name="Hu S."/>
        </authorList>
    </citation>
    <scope>NUCLEOTIDE SEQUENCE [LARGE SCALE GENOMIC DNA]</scope>
    <source>
        <strain evidence="2">FeB_12</strain>
    </source>
</reference>
<keyword evidence="1" id="KW-0472">Membrane</keyword>
<organism evidence="2 3">
    <name type="scientific">candidate division GN15 bacterium</name>
    <dbReference type="NCBI Taxonomy" id="2072418"/>
    <lineage>
        <taxon>Bacteria</taxon>
        <taxon>candidate division GN15</taxon>
    </lineage>
</organism>
<name>A0A855X331_9BACT</name>
<accession>A0A855X331</accession>
<feature type="transmembrane region" description="Helical" evidence="1">
    <location>
        <begin position="13"/>
        <end position="32"/>
    </location>
</feature>
<proteinExistence type="predicted"/>
<keyword evidence="1" id="KW-0812">Transmembrane</keyword>
<keyword evidence="1" id="KW-1133">Transmembrane helix</keyword>
<dbReference type="AlphaFoldDB" id="A0A855X331"/>
<feature type="non-terminal residue" evidence="2">
    <location>
        <position position="72"/>
    </location>
</feature>
<evidence type="ECO:0000313" key="2">
    <source>
        <dbReference type="EMBL" id="PWB74020.1"/>
    </source>
</evidence>
<evidence type="ECO:0000313" key="3">
    <source>
        <dbReference type="Proteomes" id="UP000250918"/>
    </source>
</evidence>
<dbReference type="Proteomes" id="UP000250918">
    <property type="component" value="Unassembled WGS sequence"/>
</dbReference>
<protein>
    <submittedName>
        <fullName evidence="2">Uncharacterized protein</fullName>
    </submittedName>
</protein>
<sequence length="72" mass="7878">METKAETTYNLKIWPMPPIIIGLALILCAFIVRNTIISVKRAGQTVQVTGAAFKPITSDFAIWEASIQTTSP</sequence>
<evidence type="ECO:0000256" key="1">
    <source>
        <dbReference type="SAM" id="Phobius"/>
    </source>
</evidence>
<dbReference type="EMBL" id="PQAP01000042">
    <property type="protein sequence ID" value="PWB74020.1"/>
    <property type="molecule type" value="Genomic_DNA"/>
</dbReference>